<feature type="region of interest" description="Disordered" evidence="1">
    <location>
        <begin position="1"/>
        <end position="24"/>
    </location>
</feature>
<dbReference type="AlphaFoldDB" id="A0A875RPL9"/>
<evidence type="ECO:0000256" key="1">
    <source>
        <dbReference type="SAM" id="MobiDB-lite"/>
    </source>
</evidence>
<feature type="compositionally biased region" description="Basic residues" evidence="1">
    <location>
        <begin position="1"/>
        <end position="19"/>
    </location>
</feature>
<dbReference type="InterPro" id="IPR015943">
    <property type="entry name" value="WD40/YVTN_repeat-like_dom_sf"/>
</dbReference>
<dbReference type="GeneID" id="62195981"/>
<dbReference type="KEGG" id="bnn:FOA43_002580"/>
<accession>A0A875RPL9</accession>
<sequence length="596" mass="65170">MTQGKRKRALSRKAQTKKNKPVEMDDTLALDVTSAVATMPMASPNASTRASETVSTIKQEYFSVPQLLSYNPWHSFSGHRSSNHGSYNPEVKILHFNGMSARFKCKYKAALDFAFTNNFTPDTTATGKYNYNAYPSVSSLQLKECVMTPVDIASFHVQLPLNSTFDLAINDGAPVQMNSGQSQGFPSDSQMRQGLAVNCGGTPIASTWLPLQLDSKLYLFASVVSAADSSPNELSSVKLNCLSLSNFSPFTAGLLIYEYNPEGQVLSCIKKILLDHGAITEFKWLLSDDGDQRLLACVFSDGNASIMKIDKQFLTSPKYSKLTKSSLELSLKSEELHILSCTWTSNSTLLVGTTEGCVAEFDIASTTPRFIFSLSAPSVLSVQSDYTNGIFGKEPPLKRSDNVLISTGDLNVILLDLSNPSQAVDGPRFRVPISNITYSSLMNGFIYADGTRTLKYSTVRDSSTSVKLRVYDEPPQSTCCSDYSPLVLAGCANGSVRILNVYRMLSQPLKSVNAASLRLYKLDSLLADGDQFRLNLGYQIDRKEETTTEYHAYSNALTVTSCSMVNNATDNNVIACTYAGGLILVESLQSVKQSFM</sequence>
<dbReference type="OrthoDB" id="4703at2759"/>
<evidence type="ECO:0000313" key="2">
    <source>
        <dbReference type="EMBL" id="QPG75230.1"/>
    </source>
</evidence>
<proteinExistence type="predicted"/>
<dbReference type="Gene3D" id="2.130.10.10">
    <property type="entry name" value="YVTN repeat-like/Quinoprotein amine dehydrogenase"/>
    <property type="match status" value="1"/>
</dbReference>
<dbReference type="InterPro" id="IPR036322">
    <property type="entry name" value="WD40_repeat_dom_sf"/>
</dbReference>
<dbReference type="EMBL" id="CP064813">
    <property type="protein sequence ID" value="QPG75230.1"/>
    <property type="molecule type" value="Genomic_DNA"/>
</dbReference>
<name>A0A875RPL9_EENNA</name>
<dbReference type="Proteomes" id="UP000662931">
    <property type="component" value="Chromosome 2"/>
</dbReference>
<organism evidence="2 3">
    <name type="scientific">Eeniella nana</name>
    <name type="common">Yeast</name>
    <name type="synonym">Brettanomyces nanus</name>
    <dbReference type="NCBI Taxonomy" id="13502"/>
    <lineage>
        <taxon>Eukaryota</taxon>
        <taxon>Fungi</taxon>
        <taxon>Dikarya</taxon>
        <taxon>Ascomycota</taxon>
        <taxon>Saccharomycotina</taxon>
        <taxon>Pichiomycetes</taxon>
        <taxon>Pichiales</taxon>
        <taxon>Pichiaceae</taxon>
        <taxon>Brettanomyces</taxon>
    </lineage>
</organism>
<reference evidence="2" key="1">
    <citation type="submission" date="2020-10" db="EMBL/GenBank/DDBJ databases">
        <authorList>
            <person name="Roach M.J.R."/>
        </authorList>
    </citation>
    <scope>NUCLEOTIDE SEQUENCE</scope>
    <source>
        <strain evidence="2">CBS 1945</strain>
    </source>
</reference>
<dbReference type="RefSeq" id="XP_038778795.1">
    <property type="nucleotide sequence ID" value="XM_038922867.1"/>
</dbReference>
<protein>
    <submittedName>
        <fullName evidence="2">Uncharacterized protein</fullName>
    </submittedName>
</protein>
<gene>
    <name evidence="2" type="ORF">FOA43_002580</name>
</gene>
<evidence type="ECO:0000313" key="3">
    <source>
        <dbReference type="Proteomes" id="UP000662931"/>
    </source>
</evidence>
<keyword evidence="3" id="KW-1185">Reference proteome</keyword>
<dbReference type="SUPFAM" id="SSF50978">
    <property type="entry name" value="WD40 repeat-like"/>
    <property type="match status" value="1"/>
</dbReference>